<dbReference type="GO" id="GO:0006520">
    <property type="term" value="P:amino acid metabolic process"/>
    <property type="evidence" value="ECO:0007669"/>
    <property type="project" value="InterPro"/>
</dbReference>
<dbReference type="AlphaFoldDB" id="A0A917H9N3"/>
<reference evidence="6" key="1">
    <citation type="journal article" date="2014" name="Int. J. Syst. Evol. Microbiol.">
        <title>Complete genome sequence of Corynebacterium casei LMG S-19264T (=DSM 44701T), isolated from a smear-ripened cheese.</title>
        <authorList>
            <consortium name="US DOE Joint Genome Institute (JGI-PGF)"/>
            <person name="Walter F."/>
            <person name="Albersmeier A."/>
            <person name="Kalinowski J."/>
            <person name="Ruckert C."/>
        </authorList>
    </citation>
    <scope>NUCLEOTIDE SEQUENCE</scope>
    <source>
        <strain evidence="6">CGMCC 1.12997</strain>
    </source>
</reference>
<organism evidence="6 7">
    <name type="scientific">Edaphobacter dinghuensis</name>
    <dbReference type="NCBI Taxonomy" id="1560005"/>
    <lineage>
        <taxon>Bacteria</taxon>
        <taxon>Pseudomonadati</taxon>
        <taxon>Acidobacteriota</taxon>
        <taxon>Terriglobia</taxon>
        <taxon>Terriglobales</taxon>
        <taxon>Acidobacteriaceae</taxon>
        <taxon>Edaphobacter</taxon>
    </lineage>
</organism>
<keyword evidence="2 5" id="KW-0456">Lyase</keyword>
<comment type="caution">
    <text evidence="6">The sequence shown here is derived from an EMBL/GenBank/DDBJ whole genome shotgun (WGS) entry which is preliminary data.</text>
</comment>
<evidence type="ECO:0000313" key="7">
    <source>
        <dbReference type="Proteomes" id="UP000647241"/>
    </source>
</evidence>
<comment type="cofactor">
    <cofactor evidence="5">
        <name>adenosylcob(III)alamin</name>
        <dbReference type="ChEBI" id="CHEBI:18408"/>
    </cofactor>
    <text evidence="5">Binds between the large and small subunits.</text>
</comment>
<dbReference type="Gene3D" id="1.10.30.40">
    <property type="entry name" value="Ethanolamine ammonia-lyase light chain (EutC), N-terminal domain"/>
    <property type="match status" value="1"/>
</dbReference>
<name>A0A917H9N3_9BACT</name>
<evidence type="ECO:0000256" key="2">
    <source>
        <dbReference type="ARBA" id="ARBA00023239"/>
    </source>
</evidence>
<comment type="catalytic activity">
    <reaction evidence="5">
        <text>ethanolamine = acetaldehyde + NH4(+)</text>
        <dbReference type="Rhea" id="RHEA:15313"/>
        <dbReference type="ChEBI" id="CHEBI:15343"/>
        <dbReference type="ChEBI" id="CHEBI:28938"/>
        <dbReference type="ChEBI" id="CHEBI:57603"/>
        <dbReference type="EC" id="4.3.1.7"/>
    </reaction>
</comment>
<feature type="binding site" evidence="5">
    <location>
        <position position="155"/>
    </location>
    <ligand>
        <name>adenosylcob(III)alamin</name>
        <dbReference type="ChEBI" id="CHEBI:18408"/>
    </ligand>
</feature>
<dbReference type="GO" id="GO:0008851">
    <property type="term" value="F:ethanolamine ammonia-lyase activity"/>
    <property type="evidence" value="ECO:0007669"/>
    <property type="project" value="UniProtKB-UniRule"/>
</dbReference>
<dbReference type="HAMAP" id="MF_00601">
    <property type="entry name" value="EutC"/>
    <property type="match status" value="1"/>
</dbReference>
<evidence type="ECO:0000256" key="1">
    <source>
        <dbReference type="ARBA" id="ARBA00022628"/>
    </source>
</evidence>
<dbReference type="PIRSF" id="PIRSF018982">
    <property type="entry name" value="EutC"/>
    <property type="match status" value="1"/>
</dbReference>
<protein>
    <recommendedName>
        <fullName evidence="5">Ethanolamine ammonia-lyase small subunit</fullName>
        <shortName evidence="5">EAL small subunit</shortName>
        <ecNumber evidence="5">4.3.1.7</ecNumber>
    </recommendedName>
</protein>
<dbReference type="PANTHER" id="PTHR39330:SF1">
    <property type="entry name" value="ETHANOLAMINE AMMONIA-LYASE SMALL SUBUNIT"/>
    <property type="match status" value="1"/>
</dbReference>
<dbReference type="GO" id="GO:0046336">
    <property type="term" value="P:ethanolamine catabolic process"/>
    <property type="evidence" value="ECO:0007669"/>
    <property type="project" value="UniProtKB-UniRule"/>
</dbReference>
<evidence type="ECO:0000256" key="4">
    <source>
        <dbReference type="ARBA" id="ARBA00024446"/>
    </source>
</evidence>
<comment type="subunit">
    <text evidence="5">The basic unit is a heterodimer which dimerizes to form tetramers. The heterotetramers trimerize; 6 large subunits form a core ring with 6 small subunits projecting outwards.</text>
</comment>
<gene>
    <name evidence="5 6" type="primary">eutC</name>
    <name evidence="6" type="ORF">GCM10011585_13060</name>
</gene>
<evidence type="ECO:0000256" key="5">
    <source>
        <dbReference type="HAMAP-Rule" id="MF_00601"/>
    </source>
</evidence>
<comment type="pathway">
    <text evidence="5">Amine and polyamine degradation; ethanolamine degradation.</text>
</comment>
<comment type="similarity">
    <text evidence="5">Belongs to the EutC family.</text>
</comment>
<evidence type="ECO:0000256" key="3">
    <source>
        <dbReference type="ARBA" id="ARBA00023285"/>
    </source>
</evidence>
<keyword evidence="3 5" id="KW-0170">Cobalt</keyword>
<keyword evidence="1 5" id="KW-0846">Cobalamin</keyword>
<dbReference type="InterPro" id="IPR042251">
    <property type="entry name" value="EutC_C"/>
</dbReference>
<dbReference type="GO" id="GO:0031471">
    <property type="term" value="C:ethanolamine degradation polyhedral organelle"/>
    <property type="evidence" value="ECO:0007669"/>
    <property type="project" value="UniProtKB-UniRule"/>
</dbReference>
<comment type="subcellular location">
    <subcellularLocation>
        <location evidence="5">Bacterial microcompartment</location>
    </subcellularLocation>
</comment>
<dbReference type="InterPro" id="IPR042255">
    <property type="entry name" value="EutC_N"/>
</dbReference>
<dbReference type="Pfam" id="PF05985">
    <property type="entry name" value="EutC"/>
    <property type="match status" value="1"/>
</dbReference>
<sequence length="263" mass="28866">MSKSFAPPDPWQTLSRFTEAHVGLGRVGSSLPTEVLLSFSMAHARAKDVIYAPFQADVLTLELTDAGFLSRKVWSQARNRTEYLHRPDLGRRLAAECIENLHPLSHSARRLTIVIADGLSSLAAKEHSLVLLKILQPQLVEWELDEIMLATQARVALGDEIGAIRGAEAVVILIGERPGLTAVDSLGAYLTYKPYVGRSDAERNCISNIRLSGLSYEEAAFRLVYLLREARALGNTGVRLKDDSTFAQSKVVDQLKANNAACI</sequence>
<dbReference type="Gene3D" id="3.40.50.11240">
    <property type="entry name" value="Ethanolamine ammonia-lyase light chain (EutC)"/>
    <property type="match status" value="1"/>
</dbReference>
<comment type="function">
    <text evidence="5">Catalyzes the deamination of various vicinal amino-alcohols to oxo compounds. Allows this organism to utilize ethanolamine as the sole source of nitrogen and carbon in the presence of external vitamin B12.</text>
</comment>
<dbReference type="RefSeq" id="WP_188553396.1">
    <property type="nucleotide sequence ID" value="NZ_BMGT01000002.1"/>
</dbReference>
<feature type="binding site" evidence="5">
    <location>
        <position position="176"/>
    </location>
    <ligand>
        <name>adenosylcob(III)alamin</name>
        <dbReference type="ChEBI" id="CHEBI:18408"/>
    </ligand>
</feature>
<dbReference type="NCBIfam" id="NF003971">
    <property type="entry name" value="PRK05465.1"/>
    <property type="match status" value="1"/>
</dbReference>
<dbReference type="GO" id="GO:0031419">
    <property type="term" value="F:cobalamin binding"/>
    <property type="evidence" value="ECO:0007669"/>
    <property type="project" value="UniProtKB-UniRule"/>
</dbReference>
<dbReference type="EC" id="4.3.1.7" evidence="5"/>
<dbReference type="Proteomes" id="UP000647241">
    <property type="component" value="Unassembled WGS sequence"/>
</dbReference>
<proteinExistence type="inferred from homology"/>
<evidence type="ECO:0000313" key="6">
    <source>
        <dbReference type="EMBL" id="GGG72140.1"/>
    </source>
</evidence>
<dbReference type="InterPro" id="IPR009246">
    <property type="entry name" value="EutC"/>
</dbReference>
<dbReference type="GO" id="GO:0009350">
    <property type="term" value="C:ethanolamine ammonia-lyase complex"/>
    <property type="evidence" value="ECO:0007669"/>
    <property type="project" value="UniProtKB-UniRule"/>
</dbReference>
<dbReference type="EMBL" id="BMGT01000002">
    <property type="protein sequence ID" value="GGG72140.1"/>
    <property type="molecule type" value="Genomic_DNA"/>
</dbReference>
<keyword evidence="7" id="KW-1185">Reference proteome</keyword>
<keyword evidence="4 5" id="KW-1283">Bacterial microcompartment</keyword>
<feature type="binding site" evidence="5">
    <location>
        <position position="205"/>
    </location>
    <ligand>
        <name>adenosylcob(III)alamin</name>
        <dbReference type="ChEBI" id="CHEBI:18408"/>
    </ligand>
</feature>
<dbReference type="PANTHER" id="PTHR39330">
    <property type="entry name" value="ETHANOLAMINE AMMONIA-LYASE LIGHT CHAIN"/>
    <property type="match status" value="1"/>
</dbReference>
<reference evidence="6" key="2">
    <citation type="submission" date="2020-09" db="EMBL/GenBank/DDBJ databases">
        <authorList>
            <person name="Sun Q."/>
            <person name="Zhou Y."/>
        </authorList>
    </citation>
    <scope>NUCLEOTIDE SEQUENCE</scope>
    <source>
        <strain evidence="6">CGMCC 1.12997</strain>
    </source>
</reference>
<accession>A0A917H9N3</accession>